<dbReference type="Gene3D" id="3.40.50.1820">
    <property type="entry name" value="alpha/beta hydrolase"/>
    <property type="match status" value="1"/>
</dbReference>
<dbReference type="InterPro" id="IPR000073">
    <property type="entry name" value="AB_hydrolase_1"/>
</dbReference>
<accession>A0AAU7W5K6</accession>
<gene>
    <name evidence="2" type="ORF">ABIQ69_13865</name>
</gene>
<name>A0AAU7W5K6_9MICO</name>
<keyword evidence="2" id="KW-0378">Hydrolase</keyword>
<sequence length="267" mass="28931">MDASLPALTEMPSPQYVMSAEGRRIATYSWGADDAPTVLCVHGFASSTRDNWVNTGWVRDLLRAGFRVLGVDQLGHGASDKPREWGEYTMDALVQDLVIVLDTYLLDTVVYAGYSLGARVGWQVAVQAPTRVERAVLGGIPDGRPLARLQIDQVRAYAEHGTPVEDRVTQNYVTLAERVAGNDLLALVALAEGMRLGDADPDPAHPPQQPVLFATGSEDAILERSKALADVTPNGTFLELPGRHHFNAPGSRVFRQAAVEFLTTGAR</sequence>
<evidence type="ECO:0000259" key="1">
    <source>
        <dbReference type="Pfam" id="PF00561"/>
    </source>
</evidence>
<organism evidence="2">
    <name type="scientific">Agromyces sp. G08B096</name>
    <dbReference type="NCBI Taxonomy" id="3156399"/>
    <lineage>
        <taxon>Bacteria</taxon>
        <taxon>Bacillati</taxon>
        <taxon>Actinomycetota</taxon>
        <taxon>Actinomycetes</taxon>
        <taxon>Micrococcales</taxon>
        <taxon>Microbacteriaceae</taxon>
        <taxon>Agromyces</taxon>
    </lineage>
</organism>
<dbReference type="PANTHER" id="PTHR43798">
    <property type="entry name" value="MONOACYLGLYCEROL LIPASE"/>
    <property type="match status" value="1"/>
</dbReference>
<dbReference type="GO" id="GO:0016020">
    <property type="term" value="C:membrane"/>
    <property type="evidence" value="ECO:0007669"/>
    <property type="project" value="TreeGrafter"/>
</dbReference>
<dbReference type="Pfam" id="PF00561">
    <property type="entry name" value="Abhydrolase_1"/>
    <property type="match status" value="1"/>
</dbReference>
<dbReference type="PRINTS" id="PR00111">
    <property type="entry name" value="ABHYDROLASE"/>
</dbReference>
<dbReference type="EMBL" id="CP158374">
    <property type="protein sequence ID" value="XBX81691.1"/>
    <property type="molecule type" value="Genomic_DNA"/>
</dbReference>
<dbReference type="SUPFAM" id="SSF53474">
    <property type="entry name" value="alpha/beta-Hydrolases"/>
    <property type="match status" value="1"/>
</dbReference>
<dbReference type="InterPro" id="IPR029058">
    <property type="entry name" value="AB_hydrolase_fold"/>
</dbReference>
<proteinExistence type="predicted"/>
<dbReference type="AlphaFoldDB" id="A0AAU7W5K6"/>
<reference evidence="2" key="1">
    <citation type="submission" date="2024-05" db="EMBL/GenBank/DDBJ databases">
        <authorList>
            <person name="Yu L."/>
        </authorList>
    </citation>
    <scope>NUCLEOTIDE SEQUENCE</scope>
    <source>
        <strain evidence="2">G08B096</strain>
    </source>
</reference>
<dbReference type="PANTHER" id="PTHR43798:SF33">
    <property type="entry name" value="HYDROLASE, PUTATIVE (AFU_ORTHOLOGUE AFUA_2G14860)-RELATED"/>
    <property type="match status" value="1"/>
</dbReference>
<protein>
    <submittedName>
        <fullName evidence="2">Alpha/beta hydrolase</fullName>
    </submittedName>
</protein>
<dbReference type="GO" id="GO:0016787">
    <property type="term" value="F:hydrolase activity"/>
    <property type="evidence" value="ECO:0007669"/>
    <property type="project" value="UniProtKB-KW"/>
</dbReference>
<dbReference type="InterPro" id="IPR050266">
    <property type="entry name" value="AB_hydrolase_sf"/>
</dbReference>
<evidence type="ECO:0000313" key="2">
    <source>
        <dbReference type="EMBL" id="XBX81691.1"/>
    </source>
</evidence>
<feature type="domain" description="AB hydrolase-1" evidence="1">
    <location>
        <begin position="36"/>
        <end position="140"/>
    </location>
</feature>
<dbReference type="RefSeq" id="WP_350347714.1">
    <property type="nucleotide sequence ID" value="NZ_CP158374.1"/>
</dbReference>